<proteinExistence type="predicted"/>
<dbReference type="PANTHER" id="PTHR30015">
    <property type="entry name" value="MRR RESTRICTION SYSTEM PROTEIN"/>
    <property type="match status" value="1"/>
</dbReference>
<evidence type="ECO:0000313" key="5">
    <source>
        <dbReference type="Proteomes" id="UP000389128"/>
    </source>
</evidence>
<dbReference type="SUPFAM" id="SSF52980">
    <property type="entry name" value="Restriction endonuclease-like"/>
    <property type="match status" value="1"/>
</dbReference>
<keyword evidence="4" id="KW-0378">Hydrolase</keyword>
<dbReference type="GO" id="GO:0005694">
    <property type="term" value="C:chromosome"/>
    <property type="evidence" value="ECO:0007669"/>
    <property type="project" value="InterPro"/>
</dbReference>
<dbReference type="InterPro" id="IPR007560">
    <property type="entry name" value="Restrct_endonuc_IV_Mrr"/>
</dbReference>
<sequence length="279" mass="31008">MSRRRGRQEEGLIVLALKSDWKFAALLALGCFVGGVVVFPRFMAGNMFLAALVPMARGMGWIGAFAFAAIAVLRWIQKSAVMPVAQVIPLRPQAWSLDVLARIEWRRYEDLCCAFYREMGVRAETTHLGADGGVDVHLFQDETQPARATDIVQCKAWNKPVGVREIREMRGVMAHEKVESGYFMAPMGFTDEARAFARENQITLLDGPLFLAMIEQLPAATGQRLLAFATEGDWTTPSCPSCGEKMVSRKKKSNNSAFWGCPAYPRCRGMLPMRADVVP</sequence>
<dbReference type="InterPro" id="IPR052906">
    <property type="entry name" value="Type_IV_Methyl-Rstrct_Enzyme"/>
</dbReference>
<keyword evidence="1" id="KW-0472">Membrane</keyword>
<dbReference type="Pfam" id="PF01396">
    <property type="entry name" value="Zn_ribbon_Top1"/>
    <property type="match status" value="1"/>
</dbReference>
<dbReference type="GO" id="GO:0009307">
    <property type="term" value="P:DNA restriction-modification system"/>
    <property type="evidence" value="ECO:0007669"/>
    <property type="project" value="InterPro"/>
</dbReference>
<evidence type="ECO:0000259" key="2">
    <source>
        <dbReference type="Pfam" id="PF01396"/>
    </source>
</evidence>
<feature type="domain" description="DNA topoisomerase type IA zn finger" evidence="2">
    <location>
        <begin position="238"/>
        <end position="269"/>
    </location>
</feature>
<dbReference type="GO" id="GO:0015666">
    <property type="term" value="F:restriction endodeoxyribonuclease activity"/>
    <property type="evidence" value="ECO:0007669"/>
    <property type="project" value="TreeGrafter"/>
</dbReference>
<dbReference type="Gene3D" id="3.40.1350.10">
    <property type="match status" value="1"/>
</dbReference>
<feature type="domain" description="Restriction endonuclease type IV Mrr" evidence="3">
    <location>
        <begin position="101"/>
        <end position="214"/>
    </location>
</feature>
<evidence type="ECO:0000256" key="1">
    <source>
        <dbReference type="SAM" id="Phobius"/>
    </source>
</evidence>
<dbReference type="InterPro" id="IPR011856">
    <property type="entry name" value="tRNA_endonuc-like_dom_sf"/>
</dbReference>
<keyword evidence="1" id="KW-1133">Transmembrane helix</keyword>
<gene>
    <name evidence="4" type="ORF">ETQ85_08795</name>
</gene>
<keyword evidence="4" id="KW-0255">Endonuclease</keyword>
<feature type="transmembrane region" description="Helical" evidence="1">
    <location>
        <begin position="21"/>
        <end position="39"/>
    </location>
</feature>
<comment type="caution">
    <text evidence="4">The sequence shown here is derived from an EMBL/GenBank/DDBJ whole genome shotgun (WGS) entry which is preliminary data.</text>
</comment>
<dbReference type="AlphaFoldDB" id="A0A6C2D0Z7"/>
<keyword evidence="4" id="KW-0540">Nuclease</keyword>
<protein>
    <submittedName>
        <fullName evidence="4">Endonuclease</fullName>
    </submittedName>
</protein>
<dbReference type="GO" id="GO:0003916">
    <property type="term" value="F:DNA topoisomerase activity"/>
    <property type="evidence" value="ECO:0007669"/>
    <property type="project" value="InterPro"/>
</dbReference>
<dbReference type="GO" id="GO:0003677">
    <property type="term" value="F:DNA binding"/>
    <property type="evidence" value="ECO:0007669"/>
    <property type="project" value="InterPro"/>
</dbReference>
<dbReference type="InterPro" id="IPR013498">
    <property type="entry name" value="Topo_IA_Znf"/>
</dbReference>
<dbReference type="InterPro" id="IPR011335">
    <property type="entry name" value="Restrct_endonuc-II-like"/>
</dbReference>
<evidence type="ECO:0000259" key="3">
    <source>
        <dbReference type="Pfam" id="PF04471"/>
    </source>
</evidence>
<accession>A0A6C2D0Z7</accession>
<dbReference type="OrthoDB" id="5782056at2"/>
<dbReference type="GO" id="GO:0006265">
    <property type="term" value="P:DNA topological change"/>
    <property type="evidence" value="ECO:0007669"/>
    <property type="project" value="InterPro"/>
</dbReference>
<dbReference type="Gene3D" id="3.30.65.10">
    <property type="entry name" value="Bacterial Topoisomerase I, domain 1"/>
    <property type="match status" value="1"/>
</dbReference>
<keyword evidence="5" id="KW-1185">Reference proteome</keyword>
<feature type="transmembrane region" description="Helical" evidence="1">
    <location>
        <begin position="59"/>
        <end position="76"/>
    </location>
</feature>
<evidence type="ECO:0000313" key="4">
    <source>
        <dbReference type="EMBL" id="TYC59651.1"/>
    </source>
</evidence>
<organism evidence="4 5">
    <name type="scientific">Zoogloea oleivorans</name>
    <dbReference type="NCBI Taxonomy" id="1552750"/>
    <lineage>
        <taxon>Bacteria</taxon>
        <taxon>Pseudomonadati</taxon>
        <taxon>Pseudomonadota</taxon>
        <taxon>Betaproteobacteria</taxon>
        <taxon>Rhodocyclales</taxon>
        <taxon>Zoogloeaceae</taxon>
        <taxon>Zoogloea</taxon>
    </lineage>
</organism>
<reference evidence="4 5" key="1">
    <citation type="submission" date="2019-01" db="EMBL/GenBank/DDBJ databases">
        <title>Zoogloea oleivorans genome sequencing and assembly.</title>
        <authorList>
            <person name="Tancsics A."/>
            <person name="Farkas M."/>
            <person name="Kriszt B."/>
            <person name="Maroti G."/>
            <person name="Horvath B."/>
        </authorList>
    </citation>
    <scope>NUCLEOTIDE SEQUENCE [LARGE SCALE GENOMIC DNA]</scope>
    <source>
        <strain evidence="4 5">Buc</strain>
    </source>
</reference>
<dbReference type="PANTHER" id="PTHR30015:SF7">
    <property type="entry name" value="TYPE IV METHYL-DIRECTED RESTRICTION ENZYME ECOKMRR"/>
    <property type="match status" value="1"/>
</dbReference>
<name>A0A6C2D0Z7_9RHOO</name>
<keyword evidence="1" id="KW-0812">Transmembrane</keyword>
<dbReference type="Pfam" id="PF04471">
    <property type="entry name" value="Mrr_cat"/>
    <property type="match status" value="1"/>
</dbReference>
<dbReference type="Proteomes" id="UP000389128">
    <property type="component" value="Unassembled WGS sequence"/>
</dbReference>
<dbReference type="EMBL" id="SDKK01000007">
    <property type="protein sequence ID" value="TYC59651.1"/>
    <property type="molecule type" value="Genomic_DNA"/>
</dbReference>